<name>A0A0A9HUS8_ARUDO</name>
<accession>A0A0A9HUS8</accession>
<dbReference type="EMBL" id="GBRH01159300">
    <property type="protein sequence ID" value="JAE38596.1"/>
    <property type="molecule type" value="Transcribed_RNA"/>
</dbReference>
<organism evidence="1">
    <name type="scientific">Arundo donax</name>
    <name type="common">Giant reed</name>
    <name type="synonym">Donax arundinaceus</name>
    <dbReference type="NCBI Taxonomy" id="35708"/>
    <lineage>
        <taxon>Eukaryota</taxon>
        <taxon>Viridiplantae</taxon>
        <taxon>Streptophyta</taxon>
        <taxon>Embryophyta</taxon>
        <taxon>Tracheophyta</taxon>
        <taxon>Spermatophyta</taxon>
        <taxon>Magnoliopsida</taxon>
        <taxon>Liliopsida</taxon>
        <taxon>Poales</taxon>
        <taxon>Poaceae</taxon>
        <taxon>PACMAD clade</taxon>
        <taxon>Arundinoideae</taxon>
        <taxon>Arundineae</taxon>
        <taxon>Arundo</taxon>
    </lineage>
</organism>
<evidence type="ECO:0000313" key="1">
    <source>
        <dbReference type="EMBL" id="JAE38596.1"/>
    </source>
</evidence>
<reference evidence="1" key="2">
    <citation type="journal article" date="2015" name="Data Brief">
        <title>Shoot transcriptome of the giant reed, Arundo donax.</title>
        <authorList>
            <person name="Barrero R.A."/>
            <person name="Guerrero F.D."/>
            <person name="Moolhuijzen P."/>
            <person name="Goolsby J.A."/>
            <person name="Tidwell J."/>
            <person name="Bellgard S.E."/>
            <person name="Bellgard M.I."/>
        </authorList>
    </citation>
    <scope>NUCLEOTIDE SEQUENCE</scope>
    <source>
        <tissue evidence="1">Shoot tissue taken approximately 20 cm above the soil surface</tissue>
    </source>
</reference>
<reference evidence="1" key="1">
    <citation type="submission" date="2014-09" db="EMBL/GenBank/DDBJ databases">
        <authorList>
            <person name="Magalhaes I.L.F."/>
            <person name="Oliveira U."/>
            <person name="Santos F.R."/>
            <person name="Vidigal T.H.D.A."/>
            <person name="Brescovit A.D."/>
            <person name="Santos A.J."/>
        </authorList>
    </citation>
    <scope>NUCLEOTIDE SEQUENCE</scope>
    <source>
        <tissue evidence="1">Shoot tissue taken approximately 20 cm above the soil surface</tissue>
    </source>
</reference>
<dbReference type="AlphaFoldDB" id="A0A0A9HUS8"/>
<sequence length="22" mass="2206">MSSTAPCSGELFQAILPSVPGL</sequence>
<protein>
    <submittedName>
        <fullName evidence="1">Uncharacterized protein</fullName>
    </submittedName>
</protein>
<proteinExistence type="predicted"/>